<dbReference type="Gene3D" id="3.40.50.150">
    <property type="entry name" value="Vaccinia Virus protein VP39"/>
    <property type="match status" value="1"/>
</dbReference>
<dbReference type="PROSITE" id="PS51006">
    <property type="entry name" value="PABS_2"/>
    <property type="match status" value="1"/>
</dbReference>
<feature type="transmembrane region" description="Helical" evidence="5">
    <location>
        <begin position="164"/>
        <end position="184"/>
    </location>
</feature>
<dbReference type="NCBIfam" id="NF037959">
    <property type="entry name" value="MFS_SpdSyn"/>
    <property type="match status" value="1"/>
</dbReference>
<evidence type="ECO:0000256" key="3">
    <source>
        <dbReference type="ARBA" id="ARBA00023115"/>
    </source>
</evidence>
<evidence type="ECO:0000256" key="4">
    <source>
        <dbReference type="PROSITE-ProRule" id="PRU00354"/>
    </source>
</evidence>
<protein>
    <submittedName>
        <fullName evidence="7">Methyltransferase domain-containing protein</fullName>
    </submittedName>
</protein>
<sequence>MERGLLLAPPPMKPSSLTWLSFLSGATVMASEMAASRLVAPYFGSSTPVWAALISLVLGGLALGAHLGGKVADRAARLEPLRVALGVAALMLTALPFLARVLLPGATTAVMTGRPMEAMGRVALVVLVAIPPLLALGAVGPFLVRVGLGGVTSAGAHAGRLSSASTLGSIVGTLLAAFVVLPWLGTARAMACFAGMLGLTATWGLGWRWRALAVGVPAAALVMGTHALPRHPQALEVAESPHAFLQVLESPSGTRSLVFDEGFAVQSTWLPGQPVRDEVFAHYLLTPAMAREEPRTPRVLVLGLGAGTSARGLRETYPGAYVVGVELDAMVVKLARQHFGLGTEVEVHIADARTFLRRDTRRYDAIIVDAFRFPYVPFHLTTREFAQEVAAHLEPGGVACFNVGRFRDERAVVRAVGGTLATVFPQVLAADARNHSNTLLFAGPEGMGERLSARTSSLPLSLQPLATRVVGELQPVASAQPLTDDRAPVEMLTDAILLKALMGSEALR</sequence>
<feature type="transmembrane region" description="Helical" evidence="5">
    <location>
        <begin position="49"/>
        <end position="69"/>
    </location>
</feature>
<organism evidence="7 8">
    <name type="scientific">Myxococcus fulvus</name>
    <dbReference type="NCBI Taxonomy" id="33"/>
    <lineage>
        <taxon>Bacteria</taxon>
        <taxon>Pseudomonadati</taxon>
        <taxon>Myxococcota</taxon>
        <taxon>Myxococcia</taxon>
        <taxon>Myxococcales</taxon>
        <taxon>Cystobacterineae</taxon>
        <taxon>Myxococcaceae</taxon>
        <taxon>Myxococcus</taxon>
    </lineage>
</organism>
<reference evidence="7 8" key="1">
    <citation type="submission" date="2016-10" db="EMBL/GenBank/DDBJ databases">
        <authorList>
            <person name="Varghese N."/>
            <person name="Submissions S."/>
        </authorList>
    </citation>
    <scope>NUCLEOTIDE SEQUENCE [LARGE SCALE GENOMIC DNA]</scope>
    <source>
        <strain evidence="7 8">DSM 16525</strain>
    </source>
</reference>
<dbReference type="InterPro" id="IPR030374">
    <property type="entry name" value="PABS"/>
</dbReference>
<name>A0ABY1CDB3_MYXFU</name>
<keyword evidence="2 4" id="KW-0808">Transferase</keyword>
<accession>A0ABY1CDB3</accession>
<evidence type="ECO:0000256" key="1">
    <source>
        <dbReference type="ARBA" id="ARBA00007867"/>
    </source>
</evidence>
<evidence type="ECO:0000313" key="7">
    <source>
        <dbReference type="EMBL" id="SET95483.1"/>
    </source>
</evidence>
<dbReference type="InterPro" id="IPR029063">
    <property type="entry name" value="SAM-dependent_MTases_sf"/>
</dbReference>
<proteinExistence type="inferred from homology"/>
<keyword evidence="5" id="KW-1133">Transmembrane helix</keyword>
<comment type="caution">
    <text evidence="7">The sequence shown here is derived from an EMBL/GenBank/DDBJ whole genome shotgun (WGS) entry which is preliminary data.</text>
</comment>
<dbReference type="EMBL" id="FOIB01000004">
    <property type="protein sequence ID" value="SET95483.1"/>
    <property type="molecule type" value="Genomic_DNA"/>
</dbReference>
<keyword evidence="5" id="KW-0812">Transmembrane</keyword>
<evidence type="ECO:0000313" key="8">
    <source>
        <dbReference type="Proteomes" id="UP000183760"/>
    </source>
</evidence>
<evidence type="ECO:0000256" key="5">
    <source>
        <dbReference type="SAM" id="Phobius"/>
    </source>
</evidence>
<feature type="domain" description="PABS" evidence="6">
    <location>
        <begin position="215"/>
        <end position="454"/>
    </location>
</feature>
<dbReference type="PANTHER" id="PTHR43317:SF1">
    <property type="entry name" value="THERMOSPERMINE SYNTHASE ACAULIS5"/>
    <property type="match status" value="1"/>
</dbReference>
<dbReference type="Proteomes" id="UP000183760">
    <property type="component" value="Unassembled WGS sequence"/>
</dbReference>
<dbReference type="SUPFAM" id="SSF53335">
    <property type="entry name" value="S-adenosyl-L-methionine-dependent methyltransferases"/>
    <property type="match status" value="1"/>
</dbReference>
<evidence type="ECO:0000256" key="2">
    <source>
        <dbReference type="ARBA" id="ARBA00022679"/>
    </source>
</evidence>
<evidence type="ECO:0000259" key="6">
    <source>
        <dbReference type="PROSITE" id="PS51006"/>
    </source>
</evidence>
<feature type="transmembrane region" description="Helical" evidence="5">
    <location>
        <begin position="81"/>
        <end position="102"/>
    </location>
</feature>
<dbReference type="GO" id="GO:0032259">
    <property type="term" value="P:methylation"/>
    <property type="evidence" value="ECO:0007669"/>
    <property type="project" value="UniProtKB-KW"/>
</dbReference>
<dbReference type="GO" id="GO:0008168">
    <property type="term" value="F:methyltransferase activity"/>
    <property type="evidence" value="ECO:0007669"/>
    <property type="project" value="UniProtKB-KW"/>
</dbReference>
<dbReference type="PANTHER" id="PTHR43317">
    <property type="entry name" value="THERMOSPERMINE SYNTHASE ACAULIS5"/>
    <property type="match status" value="1"/>
</dbReference>
<keyword evidence="3 4" id="KW-0620">Polyamine biosynthesis</keyword>
<feature type="transmembrane region" description="Helical" evidence="5">
    <location>
        <begin position="122"/>
        <end position="144"/>
    </location>
</feature>
<feature type="active site" description="Proton acceptor" evidence="4">
    <location>
        <position position="369"/>
    </location>
</feature>
<keyword evidence="7" id="KW-0489">Methyltransferase</keyword>
<gene>
    <name evidence="7" type="ORF">SAMN05443572_10448</name>
</gene>
<keyword evidence="5" id="KW-0472">Membrane</keyword>
<dbReference type="Pfam" id="PF01564">
    <property type="entry name" value="Spermine_synth"/>
    <property type="match status" value="1"/>
</dbReference>
<comment type="similarity">
    <text evidence="1">Belongs to the spermidine/spermine synthase family.</text>
</comment>
<keyword evidence="8" id="KW-1185">Reference proteome</keyword>
<dbReference type="CDD" id="cd02440">
    <property type="entry name" value="AdoMet_MTases"/>
    <property type="match status" value="1"/>
</dbReference>